<dbReference type="InterPro" id="IPR057546">
    <property type="entry name" value="HEAT_GCN1"/>
</dbReference>
<evidence type="ECO:0000313" key="4">
    <source>
        <dbReference type="EMBL" id="EDQ88831.1"/>
    </source>
</evidence>
<dbReference type="Pfam" id="PF23271">
    <property type="entry name" value="HEAT_GCN1"/>
    <property type="match status" value="1"/>
</dbReference>
<dbReference type="InterPro" id="IPR034085">
    <property type="entry name" value="TOG"/>
</dbReference>
<evidence type="ECO:0000256" key="1">
    <source>
        <dbReference type="ARBA" id="ARBA00022737"/>
    </source>
</evidence>
<dbReference type="PANTHER" id="PTHR23346">
    <property type="entry name" value="TRANSLATIONAL ACTIVATOR GCN1-RELATED"/>
    <property type="match status" value="1"/>
</dbReference>
<dbReference type="RefSeq" id="XP_001746444.1">
    <property type="nucleotide sequence ID" value="XM_001746392.1"/>
</dbReference>
<dbReference type="GO" id="GO:0006417">
    <property type="term" value="P:regulation of translation"/>
    <property type="evidence" value="ECO:0000318"/>
    <property type="project" value="GO_Central"/>
</dbReference>
<dbReference type="Pfam" id="PF24984">
    <property type="entry name" value="HEAT_EF3_GNC1"/>
    <property type="match status" value="1"/>
</dbReference>
<feature type="repeat" description="HEAT" evidence="2">
    <location>
        <begin position="1077"/>
        <end position="1115"/>
    </location>
</feature>
<dbReference type="SUPFAM" id="SSF48371">
    <property type="entry name" value="ARM repeat"/>
    <property type="match status" value="3"/>
</dbReference>
<organism evidence="4 5">
    <name type="scientific">Monosiga brevicollis</name>
    <name type="common">Choanoflagellate</name>
    <dbReference type="NCBI Taxonomy" id="81824"/>
    <lineage>
        <taxon>Eukaryota</taxon>
        <taxon>Choanoflagellata</taxon>
        <taxon>Craspedida</taxon>
        <taxon>Salpingoecidae</taxon>
        <taxon>Monosiga</taxon>
    </lineage>
</organism>
<dbReference type="STRING" id="81824.A9V0X3"/>
<dbReference type="PANTHER" id="PTHR23346:SF7">
    <property type="entry name" value="STALLED RIBOSOME SENSOR GCN1"/>
    <property type="match status" value="1"/>
</dbReference>
<protein>
    <recommendedName>
        <fullName evidence="3">TOG domain-containing protein</fullName>
    </recommendedName>
</protein>
<feature type="repeat" description="HEAT" evidence="2">
    <location>
        <begin position="1394"/>
        <end position="1431"/>
    </location>
</feature>
<dbReference type="InterPro" id="IPR011989">
    <property type="entry name" value="ARM-like"/>
</dbReference>
<dbReference type="PROSITE" id="PS50077">
    <property type="entry name" value="HEAT_REPEAT"/>
    <property type="match status" value="2"/>
</dbReference>
<proteinExistence type="predicted"/>
<dbReference type="SMART" id="SM01349">
    <property type="entry name" value="TOG"/>
    <property type="match status" value="1"/>
</dbReference>
<dbReference type="KEGG" id="mbr:MONBRDRAFT_8718"/>
<gene>
    <name evidence="4" type="ORF">MONBRDRAFT_8718</name>
</gene>
<feature type="domain" description="TOG" evidence="3">
    <location>
        <begin position="822"/>
        <end position="1055"/>
    </location>
</feature>
<evidence type="ECO:0000313" key="5">
    <source>
        <dbReference type="Proteomes" id="UP000001357"/>
    </source>
</evidence>
<dbReference type="eggNOG" id="KOG1242">
    <property type="taxonomic scope" value="Eukaryota"/>
</dbReference>
<reference evidence="4 5" key="1">
    <citation type="journal article" date="2008" name="Nature">
        <title>The genome of the choanoflagellate Monosiga brevicollis and the origin of metazoans.</title>
        <authorList>
            <consortium name="JGI Sequencing"/>
            <person name="King N."/>
            <person name="Westbrook M.J."/>
            <person name="Young S.L."/>
            <person name="Kuo A."/>
            <person name="Abedin M."/>
            <person name="Chapman J."/>
            <person name="Fairclough S."/>
            <person name="Hellsten U."/>
            <person name="Isogai Y."/>
            <person name="Letunic I."/>
            <person name="Marr M."/>
            <person name="Pincus D."/>
            <person name="Putnam N."/>
            <person name="Rokas A."/>
            <person name="Wright K.J."/>
            <person name="Zuzow R."/>
            <person name="Dirks W."/>
            <person name="Good M."/>
            <person name="Goodstein D."/>
            <person name="Lemons D."/>
            <person name="Li W."/>
            <person name="Lyons J.B."/>
            <person name="Morris A."/>
            <person name="Nichols S."/>
            <person name="Richter D.J."/>
            <person name="Salamov A."/>
            <person name="Bork P."/>
            <person name="Lim W.A."/>
            <person name="Manning G."/>
            <person name="Miller W.T."/>
            <person name="McGinnis W."/>
            <person name="Shapiro H."/>
            <person name="Tjian R."/>
            <person name="Grigoriev I.V."/>
            <person name="Rokhsar D."/>
        </authorList>
    </citation>
    <scope>NUCLEOTIDE SEQUENCE [LARGE SCALE GENOMIC DNA]</scope>
    <source>
        <strain evidence="5">MX1 / ATCC 50154</strain>
    </source>
</reference>
<dbReference type="GO" id="GO:0005829">
    <property type="term" value="C:cytosol"/>
    <property type="evidence" value="ECO:0000318"/>
    <property type="project" value="GO_Central"/>
</dbReference>
<dbReference type="GeneID" id="5891741"/>
<dbReference type="Proteomes" id="UP000001357">
    <property type="component" value="Unassembled WGS sequence"/>
</dbReference>
<dbReference type="Pfam" id="PF24987">
    <property type="entry name" value="HEAT_EF3_N"/>
    <property type="match status" value="1"/>
</dbReference>
<name>A9V0X3_MONBE</name>
<dbReference type="GO" id="GO:0034198">
    <property type="term" value="P:cellular response to amino acid starvation"/>
    <property type="evidence" value="ECO:0000318"/>
    <property type="project" value="GO_Central"/>
</dbReference>
<dbReference type="EMBL" id="CH991553">
    <property type="protein sequence ID" value="EDQ88831.1"/>
    <property type="molecule type" value="Genomic_DNA"/>
</dbReference>
<dbReference type="InterPro" id="IPR021133">
    <property type="entry name" value="HEAT_type_2"/>
</dbReference>
<keyword evidence="5" id="KW-1185">Reference proteome</keyword>
<keyword evidence="1" id="KW-0677">Repeat</keyword>
<dbReference type="InterPro" id="IPR016024">
    <property type="entry name" value="ARM-type_fold"/>
</dbReference>
<dbReference type="InParanoid" id="A9V0X3"/>
<sequence>MGKKSGADSTAAETLEGPELVLDATHGASAMDDLKSASRRLYDELLRAPRQRLAAFEDVSDVIASHAGGYSHAATASKSWWYGLPYSLVYAAPTIVYVESVPAPLVKILLQLLFNTASVYRDNASKVEVCTLLETLLERYVDCSPDFGSSNVQFAFFSIKFFATCFTSPPVIYAYCIGMYGARFPDTTAEYAVPLLEDVVAQLCCAGQAGHGHVSAVQWSCMVVTRTRTWLQANKDFWKRLVVVQACLLTKVRASPNRFQRLADRRFSLACAANTHLMADYLNVLQSEDNTVDMLLPHVLSSKSHVAQAALAGIRAALAGCTQPSGLITALEHVMDRVQGKTGGKSHLTAAKSTAPVRAQALLVAERAYSIDDLNVLQELIPLLEKVLSQAPKQKTSTDGQAEVALAALLVLRLAEVQPELVSQAFLTLCLKAMTLHSRRDDSGALASWSQHVIALTLHEDWSVRKLAVTQVAHFMMGTSSGVQAALLNAFEERVHAQYAADVATKSNVRYKSIELDLVLRKFGFNPESFISEHSAAVLKCLLELSRSAIATDQQEELRKNDADYADKLWELEVRKELARKRGQKLEAPKRQVKLTKQQQERADSTLAKEAELRAKITSVDEEVLTTEDEIKDVAQLGMKLWKERHFLLPADACNRMMRPLVSEHDAIRTGAANALQAALLVHPEVVDNVITDLLSEYQRLLVIPEPVRDKIGNIISPPFEDPWPSRCGVAKGLSACTEHLTKEQIVRIFRFFTEEALGDRSNEAQGAILNAGIAIINARGKEYLTDLYEIFDSNMAQASKSIHEDRMRQGVIVMLGALGGHLDKGDERVPQIVRTLVQALGTPSEAVQSSVAKCLQPLVKANKDCAPEVIPRLLESAFGNGDYGQRRGAAYGLGGVVAGAGVIAFKRQGVFEAVVENIEHKVCFGDAKKDVRAAAQEAARVMMSHMSDQGVKTVLPFLLEALDDESWRTKQGSAQLLGAMAFCAPKQLSISLPKIVPRLGETLTDSHVKVQAAGKAALKSIGSVIKNPEIQAIVPTILKRALKERKTDGKKKASQIIGNLYALTLPKDLVPYLPKVMPGLQAALVDPLPEVRGVCAKAIGAMVKGMGEEHFTDLLPWLLETLSSNQGTVDRSGAAQAEVREGHMMLMIYLPATFGQDFKHHVADVIPCVLRGLSDVEEGVRDASMRAGQRIIKNYSDACIELLLPQLLGSLLDENWRIRQSSLLLLGDLLYLLSGTSGKKSTASASDDEGFGTEASTARLTKSLGHELRNEVLAAVYMCRQDVQLVVRQVAVHVWKVIVPHTVRTLRDILSELITRILSNLADDLEDRRSVAAKTLGELVRKLGERVLPDVFPLLEAAAASDDLNKRRGACYGFGNIMTVLSDEQIEKYSEILLTAVRNALGDSDADIRAAAAESFASLHTSLGNQVIEDILPVLLNQLSGSNSADDALDGLRRAMATRSKVVLPFLVPRLLEPPITAFNAKALAQLTTVAGHALNYQLSLILTTLMAASVKAEGAEKSAIRDAASIVASSVDELGVRDLLQDMGEALRQGDQSRISAANVLADFCEKSQLDVAQEADDLLRVMIPAFGDGHPEVVHAAWRGLDALLKRLLPIKERHEEFLTLVLYQLQQLPHNERGFVSGLSIPKGPGPFMPLLTANLTEGRGSAQEQAAAAFGLILEASDPSVLKPYVATIAGPILRIFSTNAVRLKIELLRTSLTMMKALGAGVKTFLPQFQPATSPNASVAEQSAQVSAALVRHLLMQDVVSAADAKFVARSLETVIKEPDDFEPVGSKLVINVSHYLIGRVEAGKKEQSCCLHMLVDRCLVHLLCLKATDAGLTEAYCQHVNAGDAEELKRHVKRSTERRIGELSDDEDDVYDWSR</sequence>
<evidence type="ECO:0000259" key="3">
    <source>
        <dbReference type="SMART" id="SM01349"/>
    </source>
</evidence>
<dbReference type="Gene3D" id="1.25.10.10">
    <property type="entry name" value="Leucine-rich Repeat Variant"/>
    <property type="match status" value="5"/>
</dbReference>
<accession>A9V0X3</accession>
<evidence type="ECO:0000256" key="2">
    <source>
        <dbReference type="PROSITE-ProRule" id="PRU00103"/>
    </source>
</evidence>
<dbReference type="GO" id="GO:0019887">
    <property type="term" value="F:protein kinase regulator activity"/>
    <property type="evidence" value="ECO:0000318"/>
    <property type="project" value="GO_Central"/>
</dbReference>